<gene>
    <name evidence="2" type="ORF">Slin15195_G082430</name>
</gene>
<feature type="compositionally biased region" description="Acidic residues" evidence="1">
    <location>
        <begin position="186"/>
        <end position="210"/>
    </location>
</feature>
<evidence type="ECO:0000313" key="2">
    <source>
        <dbReference type="EMBL" id="USW54924.1"/>
    </source>
</evidence>
<feature type="region of interest" description="Disordered" evidence="1">
    <location>
        <begin position="179"/>
        <end position="210"/>
    </location>
</feature>
<protein>
    <submittedName>
        <fullName evidence="2">Uncharacterized protein</fullName>
    </submittedName>
</protein>
<name>A0A9Q9AUA6_9PEZI</name>
<evidence type="ECO:0000256" key="1">
    <source>
        <dbReference type="SAM" id="MobiDB-lite"/>
    </source>
</evidence>
<dbReference type="EMBL" id="CP099423">
    <property type="protein sequence ID" value="USW54924.1"/>
    <property type="molecule type" value="Genomic_DNA"/>
</dbReference>
<dbReference type="Proteomes" id="UP001056384">
    <property type="component" value="Chromosome 6"/>
</dbReference>
<organism evidence="2 3">
    <name type="scientific">Septoria linicola</name>
    <dbReference type="NCBI Taxonomy" id="215465"/>
    <lineage>
        <taxon>Eukaryota</taxon>
        <taxon>Fungi</taxon>
        <taxon>Dikarya</taxon>
        <taxon>Ascomycota</taxon>
        <taxon>Pezizomycotina</taxon>
        <taxon>Dothideomycetes</taxon>
        <taxon>Dothideomycetidae</taxon>
        <taxon>Mycosphaerellales</taxon>
        <taxon>Mycosphaerellaceae</taxon>
        <taxon>Septoria</taxon>
    </lineage>
</organism>
<reference evidence="2" key="1">
    <citation type="submission" date="2022-06" db="EMBL/GenBank/DDBJ databases">
        <title>Complete genome sequences of two strains of the flax pathogen Septoria linicola.</title>
        <authorList>
            <person name="Lapalu N."/>
            <person name="Simon A."/>
            <person name="Demenou B."/>
            <person name="Paumier D."/>
            <person name="Guillot M.-P."/>
            <person name="Gout L."/>
            <person name="Valade R."/>
        </authorList>
    </citation>
    <scope>NUCLEOTIDE SEQUENCE</scope>
    <source>
        <strain evidence="2">SE15195</strain>
    </source>
</reference>
<dbReference type="AlphaFoldDB" id="A0A9Q9AUA6"/>
<proteinExistence type="predicted"/>
<keyword evidence="3" id="KW-1185">Reference proteome</keyword>
<evidence type="ECO:0000313" key="3">
    <source>
        <dbReference type="Proteomes" id="UP001056384"/>
    </source>
</evidence>
<accession>A0A9Q9AUA6</accession>
<sequence>MNGRSEAWSRSAIGSTVETRTPLGHFNPLFLKHLLPEIMIHALFGNPQYHSRFSLNMSTDLQDTPATSSWRRMYLSQPPTRRMWCILHLARARSPEEYDGTYQSGQHDPVVLKRGSEIKNENGITVADLVDQITELEAEAGGKLDLHNNQGIISAGDLIELSPWQLENLPSCARVIIRGRPREGSADNDEESDEEEGDEEESEEEESEED</sequence>